<accession>A0A0A9G0E6</accession>
<reference evidence="2" key="1">
    <citation type="submission" date="2014-09" db="EMBL/GenBank/DDBJ databases">
        <authorList>
            <person name="Magalhaes I.L.F."/>
            <person name="Oliveira U."/>
            <person name="Santos F.R."/>
            <person name="Vidigal T.H.D.A."/>
            <person name="Brescovit A.D."/>
            <person name="Santos A.J."/>
        </authorList>
    </citation>
    <scope>NUCLEOTIDE SEQUENCE</scope>
    <source>
        <tissue evidence="2">Shoot tissue taken approximately 20 cm above the soil surface</tissue>
    </source>
</reference>
<dbReference type="AlphaFoldDB" id="A0A0A9G0E6"/>
<proteinExistence type="predicted"/>
<name>A0A0A9G0E6_ARUDO</name>
<organism evidence="2">
    <name type="scientific">Arundo donax</name>
    <name type="common">Giant reed</name>
    <name type="synonym">Donax arundinaceus</name>
    <dbReference type="NCBI Taxonomy" id="35708"/>
    <lineage>
        <taxon>Eukaryota</taxon>
        <taxon>Viridiplantae</taxon>
        <taxon>Streptophyta</taxon>
        <taxon>Embryophyta</taxon>
        <taxon>Tracheophyta</taxon>
        <taxon>Spermatophyta</taxon>
        <taxon>Magnoliopsida</taxon>
        <taxon>Liliopsida</taxon>
        <taxon>Poales</taxon>
        <taxon>Poaceae</taxon>
        <taxon>PACMAD clade</taxon>
        <taxon>Arundinoideae</taxon>
        <taxon>Arundineae</taxon>
        <taxon>Arundo</taxon>
    </lineage>
</organism>
<dbReference type="EMBL" id="GBRH01179904">
    <property type="protein sequence ID" value="JAE17992.1"/>
    <property type="molecule type" value="Transcribed_RNA"/>
</dbReference>
<reference evidence="2" key="2">
    <citation type="journal article" date="2015" name="Data Brief">
        <title>Shoot transcriptome of the giant reed, Arundo donax.</title>
        <authorList>
            <person name="Barrero R.A."/>
            <person name="Guerrero F.D."/>
            <person name="Moolhuijzen P."/>
            <person name="Goolsby J.A."/>
            <person name="Tidwell J."/>
            <person name="Bellgard S.E."/>
            <person name="Bellgard M.I."/>
        </authorList>
    </citation>
    <scope>NUCLEOTIDE SEQUENCE</scope>
    <source>
        <tissue evidence="2">Shoot tissue taken approximately 20 cm above the soil surface</tissue>
    </source>
</reference>
<feature type="region of interest" description="Disordered" evidence="1">
    <location>
        <begin position="1"/>
        <end position="25"/>
    </location>
</feature>
<evidence type="ECO:0000256" key="1">
    <source>
        <dbReference type="SAM" id="MobiDB-lite"/>
    </source>
</evidence>
<sequence length="25" mass="2784">MQYMLLHLGSSPYSSSRQTSSVPVQ</sequence>
<protein>
    <submittedName>
        <fullName evidence="2">Uncharacterized protein</fullName>
    </submittedName>
</protein>
<evidence type="ECO:0000313" key="2">
    <source>
        <dbReference type="EMBL" id="JAE17992.1"/>
    </source>
</evidence>
<feature type="compositionally biased region" description="Low complexity" evidence="1">
    <location>
        <begin position="10"/>
        <end position="25"/>
    </location>
</feature>